<evidence type="ECO:0000256" key="5">
    <source>
        <dbReference type="ARBA" id="ARBA00023157"/>
    </source>
</evidence>
<feature type="disulfide bond" evidence="6">
    <location>
        <begin position="455"/>
        <end position="475"/>
    </location>
</feature>
<dbReference type="PANTHER" id="PTHR11905">
    <property type="entry name" value="ADAM A DISINTEGRIN AND METALLOPROTEASE DOMAIN"/>
    <property type="match status" value="1"/>
</dbReference>
<feature type="chain" id="PRO_5028219360" evidence="9">
    <location>
        <begin position="28"/>
        <end position="748"/>
    </location>
</feature>
<keyword evidence="8" id="KW-0479">Metal-binding</keyword>
<dbReference type="PANTHER" id="PTHR11905:SF136">
    <property type="entry name" value="DISINTEGRIN AND METALLOPROTEINASE DOMAIN-CONTAINING PROTEIN 9"/>
    <property type="match status" value="1"/>
</dbReference>
<feature type="domain" description="EGF-like" evidence="10">
    <location>
        <begin position="622"/>
        <end position="656"/>
    </location>
</feature>
<feature type="disulfide bond" evidence="7">
    <location>
        <begin position="646"/>
        <end position="655"/>
    </location>
</feature>
<evidence type="ECO:0000313" key="13">
    <source>
        <dbReference type="Proteomes" id="UP000515156"/>
    </source>
</evidence>
<dbReference type="Gene3D" id="3.40.390.10">
    <property type="entry name" value="Collagenase (Catalytic Domain)"/>
    <property type="match status" value="1"/>
</dbReference>
<keyword evidence="7" id="KW-0245">EGF-like domain</keyword>
<name>A0A6P7Y6I8_9AMPH</name>
<feature type="binding site" evidence="8">
    <location>
        <position position="330"/>
    </location>
    <ligand>
        <name>Zn(2+)</name>
        <dbReference type="ChEBI" id="CHEBI:29105"/>
        <note>catalytic</note>
    </ligand>
</feature>
<feature type="signal peptide" evidence="9">
    <location>
        <begin position="1"/>
        <end position="27"/>
    </location>
</feature>
<dbReference type="CDD" id="cd04269">
    <property type="entry name" value="ZnMc_adamalysin_II_like"/>
    <property type="match status" value="1"/>
</dbReference>
<dbReference type="GO" id="GO:0006508">
    <property type="term" value="P:proteolysis"/>
    <property type="evidence" value="ECO:0007669"/>
    <property type="project" value="InterPro"/>
</dbReference>
<dbReference type="Proteomes" id="UP000515156">
    <property type="component" value="Chromosome 4"/>
</dbReference>
<evidence type="ECO:0000313" key="14">
    <source>
        <dbReference type="RefSeq" id="XP_030058359.1"/>
    </source>
</evidence>
<dbReference type="PROSITE" id="PS01186">
    <property type="entry name" value="EGF_2"/>
    <property type="match status" value="1"/>
</dbReference>
<evidence type="ECO:0000256" key="8">
    <source>
        <dbReference type="PROSITE-ProRule" id="PRU00276"/>
    </source>
</evidence>
<comment type="subcellular location">
    <subcellularLocation>
        <location evidence="1">Membrane</location>
        <topology evidence="1">Single-pass type I membrane protein</topology>
    </subcellularLocation>
</comment>
<dbReference type="GO" id="GO:0046872">
    <property type="term" value="F:metal ion binding"/>
    <property type="evidence" value="ECO:0007669"/>
    <property type="project" value="UniProtKB-KW"/>
</dbReference>
<feature type="active site" evidence="8">
    <location>
        <position position="331"/>
    </location>
</feature>
<feature type="domain" description="Peptidase M12B" evidence="12">
    <location>
        <begin position="200"/>
        <end position="388"/>
    </location>
</feature>
<feature type="binding site" evidence="8">
    <location>
        <position position="340"/>
    </location>
    <ligand>
        <name>Zn(2+)</name>
        <dbReference type="ChEBI" id="CHEBI:29105"/>
        <note>catalytic</note>
    </ligand>
</feature>
<evidence type="ECO:0000256" key="1">
    <source>
        <dbReference type="ARBA" id="ARBA00004479"/>
    </source>
</evidence>
<reference evidence="14" key="1">
    <citation type="submission" date="2025-08" db="UniProtKB">
        <authorList>
            <consortium name="RefSeq"/>
        </authorList>
    </citation>
    <scope>IDENTIFICATION</scope>
</reference>
<dbReference type="AlphaFoldDB" id="A0A6P7Y6I8"/>
<dbReference type="PROSITE" id="PS50026">
    <property type="entry name" value="EGF_3"/>
    <property type="match status" value="1"/>
</dbReference>
<dbReference type="RefSeq" id="XP_030058359.1">
    <property type="nucleotide sequence ID" value="XM_030202499.1"/>
</dbReference>
<dbReference type="GO" id="GO:0004222">
    <property type="term" value="F:metalloendopeptidase activity"/>
    <property type="evidence" value="ECO:0007669"/>
    <property type="project" value="InterPro"/>
</dbReference>
<dbReference type="InterPro" id="IPR036436">
    <property type="entry name" value="Disintegrin_dom_sf"/>
</dbReference>
<keyword evidence="2" id="KW-0812">Transmembrane</keyword>
<comment type="caution">
    <text evidence="7">Lacks conserved residue(s) required for the propagation of feature annotation.</text>
</comment>
<keyword evidence="3" id="KW-1133">Transmembrane helix</keyword>
<dbReference type="InterPro" id="IPR001590">
    <property type="entry name" value="Peptidase_M12B"/>
</dbReference>
<evidence type="ECO:0000256" key="4">
    <source>
        <dbReference type="ARBA" id="ARBA00023136"/>
    </source>
</evidence>
<feature type="disulfide bond" evidence="8">
    <location>
        <begin position="347"/>
        <end position="352"/>
    </location>
</feature>
<dbReference type="InterPro" id="IPR024079">
    <property type="entry name" value="MetalloPept_cat_dom_sf"/>
</dbReference>
<dbReference type="Pfam" id="PF01421">
    <property type="entry name" value="Reprolysin"/>
    <property type="match status" value="1"/>
</dbReference>
<dbReference type="InterPro" id="IPR006586">
    <property type="entry name" value="ADAM_Cys-rich"/>
</dbReference>
<dbReference type="GO" id="GO:0005886">
    <property type="term" value="C:plasma membrane"/>
    <property type="evidence" value="ECO:0007669"/>
    <property type="project" value="TreeGrafter"/>
</dbReference>
<dbReference type="Pfam" id="PF00200">
    <property type="entry name" value="Disintegrin"/>
    <property type="match status" value="1"/>
</dbReference>
<keyword evidence="5 7" id="KW-1015">Disulfide bond</keyword>
<evidence type="ECO:0000259" key="11">
    <source>
        <dbReference type="PROSITE" id="PS50214"/>
    </source>
</evidence>
<dbReference type="SUPFAM" id="SSF55486">
    <property type="entry name" value="Metalloproteases ('zincins'), catalytic domain"/>
    <property type="match status" value="1"/>
</dbReference>
<evidence type="ECO:0000256" key="2">
    <source>
        <dbReference type="ARBA" id="ARBA00022692"/>
    </source>
</evidence>
<dbReference type="InterPro" id="IPR034027">
    <property type="entry name" value="Reprolysin_adamalysin"/>
</dbReference>
<keyword evidence="8" id="KW-0862">Zinc</keyword>
<dbReference type="SUPFAM" id="SSF57552">
    <property type="entry name" value="Blood coagulation inhibitor (disintegrin)"/>
    <property type="match status" value="1"/>
</dbReference>
<dbReference type="InParanoid" id="A0A6P7Y6I8"/>
<dbReference type="PROSITE" id="PS00427">
    <property type="entry name" value="DISINTEGRIN_1"/>
    <property type="match status" value="1"/>
</dbReference>
<dbReference type="PROSITE" id="PS50214">
    <property type="entry name" value="DISINTEGRIN_2"/>
    <property type="match status" value="1"/>
</dbReference>
<evidence type="ECO:0000256" key="9">
    <source>
        <dbReference type="SAM" id="SignalP"/>
    </source>
</evidence>
<dbReference type="KEGG" id="muo:115469712"/>
<dbReference type="InterPro" id="IPR018358">
    <property type="entry name" value="Disintegrin_CS"/>
</dbReference>
<organism evidence="13 14">
    <name type="scientific">Microcaecilia unicolor</name>
    <dbReference type="NCBI Taxonomy" id="1415580"/>
    <lineage>
        <taxon>Eukaryota</taxon>
        <taxon>Metazoa</taxon>
        <taxon>Chordata</taxon>
        <taxon>Craniata</taxon>
        <taxon>Vertebrata</taxon>
        <taxon>Euteleostomi</taxon>
        <taxon>Amphibia</taxon>
        <taxon>Gymnophiona</taxon>
        <taxon>Siphonopidae</taxon>
        <taxon>Microcaecilia</taxon>
    </lineage>
</organism>
<dbReference type="InterPro" id="IPR002870">
    <property type="entry name" value="Peptidase_M12B_N"/>
</dbReference>
<evidence type="ECO:0000256" key="3">
    <source>
        <dbReference type="ARBA" id="ARBA00022989"/>
    </source>
</evidence>
<dbReference type="SMART" id="SM00050">
    <property type="entry name" value="DISIN"/>
    <property type="match status" value="1"/>
</dbReference>
<dbReference type="InterPro" id="IPR001762">
    <property type="entry name" value="Disintegrin_dom"/>
</dbReference>
<dbReference type="GeneID" id="115469712"/>
<dbReference type="SMART" id="SM00608">
    <property type="entry name" value="ACR"/>
    <property type="match status" value="1"/>
</dbReference>
<dbReference type="InterPro" id="IPR000742">
    <property type="entry name" value="EGF"/>
</dbReference>
<dbReference type="PRINTS" id="PR00289">
    <property type="entry name" value="DISINTEGRIN"/>
</dbReference>
<feature type="domain" description="Disintegrin" evidence="11">
    <location>
        <begin position="396"/>
        <end position="483"/>
    </location>
</feature>
<evidence type="ECO:0000256" key="7">
    <source>
        <dbReference type="PROSITE-ProRule" id="PRU00076"/>
    </source>
</evidence>
<keyword evidence="13" id="KW-1185">Reference proteome</keyword>
<feature type="binding site" evidence="8">
    <location>
        <position position="334"/>
    </location>
    <ligand>
        <name>Zn(2+)</name>
        <dbReference type="ChEBI" id="CHEBI:29105"/>
        <note>catalytic</note>
    </ligand>
</feature>
<evidence type="ECO:0000256" key="6">
    <source>
        <dbReference type="PROSITE-ProRule" id="PRU00068"/>
    </source>
</evidence>
<keyword evidence="9" id="KW-0732">Signal</keyword>
<gene>
    <name evidence="14" type="primary">LOC115469712</name>
</gene>
<keyword evidence="4" id="KW-0472">Membrane</keyword>
<proteinExistence type="predicted"/>
<dbReference type="FunFam" id="4.10.70.10:FF:000001">
    <property type="entry name" value="Disintegrin and metalloproteinase domain-containing protein 22"/>
    <property type="match status" value="1"/>
</dbReference>
<dbReference type="OrthoDB" id="5951731at2759"/>
<accession>A0A6P7Y6I8</accession>
<dbReference type="PROSITE" id="PS50215">
    <property type="entry name" value="ADAM_MEPRO"/>
    <property type="match status" value="1"/>
</dbReference>
<sequence length="748" mass="82596">MWKSESLLGPGLLLFLPQLLPPLLVSSKDLNQTSWLSSYEIVIPKKLEPKGVSDGEVLSYSIVVTGKQYTLRLKKKTVLLSPHFPVFTYSKSGALIFEEPHIQDDCYFNGYVEGIADSSVALSTCAGLRGFLKIKDFNYGIEPLQPFSKFQHRIYWTEDRHLEGTPCGINETNEHLFLPVISEDLAPAPSETGIVLTDIQYVEAFVVVSKQRYDKVNNETAMIMQVIDIVNIADTLFQSLNVKIVLVGLEIWTTKELISPESGVLGNFNKWKTTNLDLRVKCDSAAFALQKGAGAHGLAFIGAICIPSQSGFFATLSSNNMLANAIVYAHELGHTLGFLHDDEYCHCTEKVCIMYKYASLATTFSNCSRAALVKQTVFESTRCLWNYPPPGSTYVMQRCGNRIVETGEQCDCGSQKECAQNKCCEPGTCKFKTRVECAHGNCCTNCKFAPAGKLCRPSVSECDLPEVCTGISAVCPPDVYLKNGLPCKQDKLICYNKVCYDYKQHCKEIFGPEAEVAPKACFKSANVKGDRFGNCGFDESYIKCAEHDVMCGRLQCVQVFSLPSSIPDHSTIIQATVEKNLCYGVDHHFGMDMIDFGAVHDGAKCESEKICVNRKCVSLSSLSSDCNNATTCSGRGVCNNKNNCHCKRGFTPPDCARGGFGGSIDSGPMRDISYVDVPTTTEMTYITKRKHQENMLTLIRLEPGWRLSDSAVHCHKVSLPLLGWLGMLQRAFTALVGSFSNHSHRVSQ</sequence>
<dbReference type="Gene3D" id="4.10.70.10">
    <property type="entry name" value="Disintegrin domain"/>
    <property type="match status" value="1"/>
</dbReference>
<protein>
    <submittedName>
        <fullName evidence="14">Disintegrin and metalloproteinase domain-containing protein 9-like</fullName>
    </submittedName>
</protein>
<evidence type="ECO:0000259" key="10">
    <source>
        <dbReference type="PROSITE" id="PS50026"/>
    </source>
</evidence>
<evidence type="ECO:0000259" key="12">
    <source>
        <dbReference type="PROSITE" id="PS50215"/>
    </source>
</evidence>
<dbReference type="Pfam" id="PF01562">
    <property type="entry name" value="Pep_M12B_propep"/>
    <property type="match status" value="1"/>
</dbReference>
<dbReference type="Pfam" id="PF08516">
    <property type="entry name" value="ADAM_CR"/>
    <property type="match status" value="1"/>
</dbReference>